<dbReference type="EMBL" id="JACXVP010000002">
    <property type="protein sequence ID" value="KAG5621141.1"/>
    <property type="molecule type" value="Genomic_DNA"/>
</dbReference>
<name>A0A9J6A949_SOLCO</name>
<evidence type="ECO:0000313" key="2">
    <source>
        <dbReference type="Proteomes" id="UP000824120"/>
    </source>
</evidence>
<proteinExistence type="predicted"/>
<evidence type="ECO:0000313" key="1">
    <source>
        <dbReference type="EMBL" id="KAG5621141.1"/>
    </source>
</evidence>
<dbReference type="Proteomes" id="UP000824120">
    <property type="component" value="Chromosome 2"/>
</dbReference>
<accession>A0A9J6A949</accession>
<organism evidence="1 2">
    <name type="scientific">Solanum commersonii</name>
    <name type="common">Commerson's wild potato</name>
    <name type="synonym">Commerson's nightshade</name>
    <dbReference type="NCBI Taxonomy" id="4109"/>
    <lineage>
        <taxon>Eukaryota</taxon>
        <taxon>Viridiplantae</taxon>
        <taxon>Streptophyta</taxon>
        <taxon>Embryophyta</taxon>
        <taxon>Tracheophyta</taxon>
        <taxon>Spermatophyta</taxon>
        <taxon>Magnoliopsida</taxon>
        <taxon>eudicotyledons</taxon>
        <taxon>Gunneridae</taxon>
        <taxon>Pentapetalae</taxon>
        <taxon>asterids</taxon>
        <taxon>lamiids</taxon>
        <taxon>Solanales</taxon>
        <taxon>Solanaceae</taxon>
        <taxon>Solanoideae</taxon>
        <taxon>Solaneae</taxon>
        <taxon>Solanum</taxon>
    </lineage>
</organism>
<dbReference type="AlphaFoldDB" id="A0A9J6A949"/>
<dbReference type="OrthoDB" id="6270329at2759"/>
<sequence>MELEAKSTYKSYEAETRDLIPKIDAAQKLHWPAPLNVHLSIPVKAFIVEDKMVPSYGRGKKSTDPKLNGIETQNSYTPNRNAFPHNGFAFMGGFQVFSPMTTARFGNFTLSTAFGVLSHHCSTFKLMDF</sequence>
<gene>
    <name evidence="1" type="ORF">H5410_006359</name>
</gene>
<reference evidence="1 2" key="1">
    <citation type="submission" date="2020-09" db="EMBL/GenBank/DDBJ databases">
        <title>De no assembly of potato wild relative species, Solanum commersonii.</title>
        <authorList>
            <person name="Cho K."/>
        </authorList>
    </citation>
    <scope>NUCLEOTIDE SEQUENCE [LARGE SCALE GENOMIC DNA]</scope>
    <source>
        <strain evidence="1">LZ3.2</strain>
        <tissue evidence="1">Leaf</tissue>
    </source>
</reference>
<protein>
    <submittedName>
        <fullName evidence="1">Uncharacterized protein</fullName>
    </submittedName>
</protein>
<keyword evidence="2" id="KW-1185">Reference proteome</keyword>
<comment type="caution">
    <text evidence="1">The sequence shown here is derived from an EMBL/GenBank/DDBJ whole genome shotgun (WGS) entry which is preliminary data.</text>
</comment>